<accession>A0A4Y2H618</accession>
<dbReference type="GO" id="GO:0003824">
    <property type="term" value="F:catalytic activity"/>
    <property type="evidence" value="ECO:0007669"/>
    <property type="project" value="InterPro"/>
</dbReference>
<dbReference type="InterPro" id="IPR036691">
    <property type="entry name" value="Endo/exonu/phosph_ase_sf"/>
</dbReference>
<dbReference type="Gene3D" id="3.60.10.10">
    <property type="entry name" value="Endonuclease/exonuclease/phosphatase"/>
    <property type="match status" value="1"/>
</dbReference>
<dbReference type="AlphaFoldDB" id="A0A4Y2H618"/>
<dbReference type="SUPFAM" id="SSF56219">
    <property type="entry name" value="DNase I-like"/>
    <property type="match status" value="1"/>
</dbReference>
<sequence length="102" mass="11780">MLEKLAFKKRESRHYNSSNMLHPSCVISKGKHSMAIKIKKTSKAFTNISSYSSPYANFREILEELTDLTTNINGEEYLIGGDFNARTQRWGYRDEDSRGKQL</sequence>
<dbReference type="InterPro" id="IPR005135">
    <property type="entry name" value="Endo/exonuclease/phosphatase"/>
</dbReference>
<dbReference type="Proteomes" id="UP000499080">
    <property type="component" value="Unassembled WGS sequence"/>
</dbReference>
<reference evidence="2 3" key="1">
    <citation type="journal article" date="2019" name="Sci. Rep.">
        <title>Orb-weaving spider Araneus ventricosus genome elucidates the spidroin gene catalogue.</title>
        <authorList>
            <person name="Kono N."/>
            <person name="Nakamura H."/>
            <person name="Ohtoshi R."/>
            <person name="Moran D.A.P."/>
            <person name="Shinohara A."/>
            <person name="Yoshida Y."/>
            <person name="Fujiwara M."/>
            <person name="Mori M."/>
            <person name="Tomita M."/>
            <person name="Arakawa K."/>
        </authorList>
    </citation>
    <scope>NUCLEOTIDE SEQUENCE [LARGE SCALE GENOMIC DNA]</scope>
</reference>
<evidence type="ECO:0000313" key="2">
    <source>
        <dbReference type="EMBL" id="GBM60571.1"/>
    </source>
</evidence>
<keyword evidence="3" id="KW-1185">Reference proteome</keyword>
<dbReference type="Pfam" id="PF14529">
    <property type="entry name" value="Exo_endo_phos_2"/>
    <property type="match status" value="1"/>
</dbReference>
<organism evidence="2 3">
    <name type="scientific">Araneus ventricosus</name>
    <name type="common">Orbweaver spider</name>
    <name type="synonym">Epeira ventricosa</name>
    <dbReference type="NCBI Taxonomy" id="182803"/>
    <lineage>
        <taxon>Eukaryota</taxon>
        <taxon>Metazoa</taxon>
        <taxon>Ecdysozoa</taxon>
        <taxon>Arthropoda</taxon>
        <taxon>Chelicerata</taxon>
        <taxon>Arachnida</taxon>
        <taxon>Araneae</taxon>
        <taxon>Araneomorphae</taxon>
        <taxon>Entelegynae</taxon>
        <taxon>Araneoidea</taxon>
        <taxon>Araneidae</taxon>
        <taxon>Araneus</taxon>
    </lineage>
</organism>
<comment type="caution">
    <text evidence="2">The sequence shown here is derived from an EMBL/GenBank/DDBJ whole genome shotgun (WGS) entry which is preliminary data.</text>
</comment>
<gene>
    <name evidence="2" type="ORF">AVEN_131579_1</name>
</gene>
<name>A0A4Y2H618_ARAVE</name>
<dbReference type="EMBL" id="BGPR01001729">
    <property type="protein sequence ID" value="GBM60571.1"/>
    <property type="molecule type" value="Genomic_DNA"/>
</dbReference>
<proteinExistence type="predicted"/>
<dbReference type="OrthoDB" id="6437038at2759"/>
<evidence type="ECO:0000259" key="1">
    <source>
        <dbReference type="Pfam" id="PF14529"/>
    </source>
</evidence>
<protein>
    <recommendedName>
        <fullName evidence="1">Endonuclease/exonuclease/phosphatase domain-containing protein</fullName>
    </recommendedName>
</protein>
<feature type="domain" description="Endonuclease/exonuclease/phosphatase" evidence="1">
    <location>
        <begin position="47"/>
        <end position="102"/>
    </location>
</feature>
<evidence type="ECO:0000313" key="3">
    <source>
        <dbReference type="Proteomes" id="UP000499080"/>
    </source>
</evidence>